<dbReference type="EMBL" id="LXQA010175002">
    <property type="protein sequence ID" value="MCI29788.1"/>
    <property type="molecule type" value="Genomic_DNA"/>
</dbReference>
<dbReference type="InterPro" id="IPR023610">
    <property type="entry name" value="PInositol-4/5-P-5/4-kinase"/>
</dbReference>
<dbReference type="SUPFAM" id="SSF56104">
    <property type="entry name" value="SAICAR synthase-like"/>
    <property type="match status" value="1"/>
</dbReference>
<comment type="caution">
    <text evidence="1">The sequence shown here is derived from an EMBL/GenBank/DDBJ whole genome shotgun (WGS) entry which is preliminary data.</text>
</comment>
<dbReference type="GO" id="GO:0005886">
    <property type="term" value="C:plasma membrane"/>
    <property type="evidence" value="ECO:0007669"/>
    <property type="project" value="TreeGrafter"/>
</dbReference>
<feature type="non-terminal residue" evidence="1">
    <location>
        <position position="1"/>
    </location>
</feature>
<evidence type="ECO:0000313" key="1">
    <source>
        <dbReference type="EMBL" id="MCI29788.1"/>
    </source>
</evidence>
<dbReference type="Gene3D" id="3.30.800.10">
    <property type="entry name" value="Phosphatidylinositol Phosphate Kinase II Beta"/>
    <property type="match status" value="1"/>
</dbReference>
<sequence>QPLKAPKKSKRQGETICKGHKNYELMLNLQLGIRHAVGRPAPSASLDLKPSAFDSKEKVWTRFPPEGSKYTPPHPSSEFKWKDYCPVVFR</sequence>
<dbReference type="PANTHER" id="PTHR23086:SF29">
    <property type="entry name" value="PHOSPHATIDYLINOSITOL 4-PHOSPHATE 5-KINASE 4"/>
    <property type="match status" value="1"/>
</dbReference>
<proteinExistence type="predicted"/>
<keyword evidence="2" id="KW-1185">Reference proteome</keyword>
<dbReference type="PANTHER" id="PTHR23086">
    <property type="entry name" value="PHOSPHATIDYLINOSITOL-4-PHOSPHATE 5-KINASE"/>
    <property type="match status" value="1"/>
</dbReference>
<name>A0A392QZQ4_9FABA</name>
<accession>A0A392QZQ4</accession>
<organism evidence="1 2">
    <name type="scientific">Trifolium medium</name>
    <dbReference type="NCBI Taxonomy" id="97028"/>
    <lineage>
        <taxon>Eukaryota</taxon>
        <taxon>Viridiplantae</taxon>
        <taxon>Streptophyta</taxon>
        <taxon>Embryophyta</taxon>
        <taxon>Tracheophyta</taxon>
        <taxon>Spermatophyta</taxon>
        <taxon>Magnoliopsida</taxon>
        <taxon>eudicotyledons</taxon>
        <taxon>Gunneridae</taxon>
        <taxon>Pentapetalae</taxon>
        <taxon>rosids</taxon>
        <taxon>fabids</taxon>
        <taxon>Fabales</taxon>
        <taxon>Fabaceae</taxon>
        <taxon>Papilionoideae</taxon>
        <taxon>50 kb inversion clade</taxon>
        <taxon>NPAAA clade</taxon>
        <taxon>Hologalegina</taxon>
        <taxon>IRL clade</taxon>
        <taxon>Trifolieae</taxon>
        <taxon>Trifolium</taxon>
    </lineage>
</organism>
<keyword evidence="1" id="KW-0808">Transferase</keyword>
<evidence type="ECO:0000313" key="2">
    <source>
        <dbReference type="Proteomes" id="UP000265520"/>
    </source>
</evidence>
<dbReference type="GO" id="GO:0016308">
    <property type="term" value="F:1-phosphatidylinositol-4-phosphate 5-kinase activity"/>
    <property type="evidence" value="ECO:0007669"/>
    <property type="project" value="TreeGrafter"/>
</dbReference>
<protein>
    <submittedName>
        <fullName evidence="1">Phosphatidylinositol 4-phosphate 5-kinase 4-like</fullName>
    </submittedName>
</protein>
<reference evidence="1 2" key="1">
    <citation type="journal article" date="2018" name="Front. Plant Sci.">
        <title>Red Clover (Trifolium pratense) and Zigzag Clover (T. medium) - A Picture of Genomic Similarities and Differences.</title>
        <authorList>
            <person name="Dluhosova J."/>
            <person name="Istvanek J."/>
            <person name="Nedelnik J."/>
            <person name="Repkova J."/>
        </authorList>
    </citation>
    <scope>NUCLEOTIDE SEQUENCE [LARGE SCALE GENOMIC DNA]</scope>
    <source>
        <strain evidence="2">cv. 10/8</strain>
        <tissue evidence="1">Leaf</tissue>
    </source>
</reference>
<dbReference type="InterPro" id="IPR027484">
    <property type="entry name" value="PInositol-4-P-5-kinase_N"/>
</dbReference>
<keyword evidence="1" id="KW-0418">Kinase</keyword>
<dbReference type="AlphaFoldDB" id="A0A392QZQ4"/>
<dbReference type="GO" id="GO:0046854">
    <property type="term" value="P:phosphatidylinositol phosphate biosynthetic process"/>
    <property type="evidence" value="ECO:0007669"/>
    <property type="project" value="TreeGrafter"/>
</dbReference>
<dbReference type="Proteomes" id="UP000265520">
    <property type="component" value="Unassembled WGS sequence"/>
</dbReference>